<evidence type="ECO:0000313" key="2">
    <source>
        <dbReference type="EMBL" id="SLN67050.1"/>
    </source>
</evidence>
<dbReference type="GO" id="GO:0003676">
    <property type="term" value="F:nucleic acid binding"/>
    <property type="evidence" value="ECO:0007669"/>
    <property type="project" value="InterPro"/>
</dbReference>
<keyword evidence="4" id="KW-1185">Reference proteome</keyword>
<organism evidence="2 3">
    <name type="scientific">Limimaricola soesokkakensis</name>
    <dbReference type="NCBI Taxonomy" id="1343159"/>
    <lineage>
        <taxon>Bacteria</taxon>
        <taxon>Pseudomonadati</taxon>
        <taxon>Pseudomonadota</taxon>
        <taxon>Alphaproteobacteria</taxon>
        <taxon>Rhodobacterales</taxon>
        <taxon>Paracoccaceae</taxon>
        <taxon>Limimaricola</taxon>
    </lineage>
</organism>
<dbReference type="AlphaFoldDB" id="A0A1X7A0U2"/>
<dbReference type="InterPro" id="IPR012337">
    <property type="entry name" value="RNaseH-like_sf"/>
</dbReference>
<gene>
    <name evidence="1" type="ORF">CLV79_1158</name>
    <name evidence="2" type="ORF">LOS8367_03331</name>
</gene>
<dbReference type="Proteomes" id="UP000193495">
    <property type="component" value="Unassembled WGS sequence"/>
</dbReference>
<dbReference type="InterPro" id="IPR036397">
    <property type="entry name" value="RNaseH_sf"/>
</dbReference>
<dbReference type="Proteomes" id="UP000240624">
    <property type="component" value="Unassembled WGS sequence"/>
</dbReference>
<evidence type="ECO:0000313" key="3">
    <source>
        <dbReference type="Proteomes" id="UP000193495"/>
    </source>
</evidence>
<evidence type="ECO:0000313" key="1">
    <source>
        <dbReference type="EMBL" id="PSK81540.1"/>
    </source>
</evidence>
<accession>A0A1X7A0U2</accession>
<dbReference type="PANTHER" id="PTHR47515:SF1">
    <property type="entry name" value="BLR2054 PROTEIN"/>
    <property type="match status" value="1"/>
</dbReference>
<sequence length="102" mass="11386">MTTLQSMPIDAVLVAIDVRRRYTGADVVATLERVTREHGIPRSIRVDQGLEFIFKDPDLWAWMNGAILDFSRLGKPTDNAFAKAFNGKVRAQCIDQNASLGH</sequence>
<protein>
    <submittedName>
        <fullName evidence="2">Integrase core domain protein</fullName>
    </submittedName>
    <submittedName>
        <fullName evidence="1">Integrase-like protein</fullName>
    </submittedName>
</protein>
<dbReference type="EMBL" id="FWFY01000013">
    <property type="protein sequence ID" value="SLN67050.1"/>
    <property type="molecule type" value="Genomic_DNA"/>
</dbReference>
<dbReference type="EMBL" id="PYGB01000015">
    <property type="protein sequence ID" value="PSK81540.1"/>
    <property type="molecule type" value="Genomic_DNA"/>
</dbReference>
<dbReference type="SUPFAM" id="SSF53098">
    <property type="entry name" value="Ribonuclease H-like"/>
    <property type="match status" value="1"/>
</dbReference>
<evidence type="ECO:0000313" key="4">
    <source>
        <dbReference type="Proteomes" id="UP000240624"/>
    </source>
</evidence>
<name>A0A1X7A0U2_9RHOB</name>
<reference evidence="2 3" key="1">
    <citation type="submission" date="2017-03" db="EMBL/GenBank/DDBJ databases">
        <authorList>
            <person name="Afonso C.L."/>
            <person name="Miller P.J."/>
            <person name="Scott M.A."/>
            <person name="Spackman E."/>
            <person name="Goraichik I."/>
            <person name="Dimitrov K.M."/>
            <person name="Suarez D.L."/>
            <person name="Swayne D.E."/>
        </authorList>
    </citation>
    <scope>NUCLEOTIDE SEQUENCE [LARGE SCALE GENOMIC DNA]</scope>
    <source>
        <strain evidence="2 3">CECT 8367</strain>
    </source>
</reference>
<dbReference type="Gene3D" id="3.30.420.10">
    <property type="entry name" value="Ribonuclease H-like superfamily/Ribonuclease H"/>
    <property type="match status" value="1"/>
</dbReference>
<proteinExistence type="predicted"/>
<reference evidence="1 4" key="2">
    <citation type="submission" date="2018-03" db="EMBL/GenBank/DDBJ databases">
        <title>Genomic Encyclopedia of Archaeal and Bacterial Type Strains, Phase II (KMG-II): from individual species to whole genera.</title>
        <authorList>
            <person name="Goeker M."/>
        </authorList>
    </citation>
    <scope>NUCLEOTIDE SEQUENCE [LARGE SCALE GENOMIC DNA]</scope>
    <source>
        <strain evidence="1 4">DSM 29956</strain>
    </source>
</reference>
<dbReference type="PANTHER" id="PTHR47515">
    <property type="entry name" value="LOW CALCIUM RESPONSE LOCUS PROTEIN T"/>
    <property type="match status" value="1"/>
</dbReference>